<dbReference type="Pfam" id="PF06821">
    <property type="entry name" value="Ser_hydrolase"/>
    <property type="match status" value="1"/>
</dbReference>
<keyword evidence="1" id="KW-0378">Hydrolase</keyword>
<dbReference type="RefSeq" id="WP_317565467.1">
    <property type="nucleotide sequence ID" value="NZ_JAWLJX010000006.1"/>
</dbReference>
<protein>
    <submittedName>
        <fullName evidence="1">Alpha/beta hydrolase</fullName>
    </submittedName>
</protein>
<dbReference type="GO" id="GO:0016787">
    <property type="term" value="F:hydrolase activity"/>
    <property type="evidence" value="ECO:0007669"/>
    <property type="project" value="UniProtKB-KW"/>
</dbReference>
<evidence type="ECO:0000313" key="1">
    <source>
        <dbReference type="EMBL" id="MDV6263250.1"/>
    </source>
</evidence>
<keyword evidence="2" id="KW-1185">Reference proteome</keyword>
<reference evidence="1 2" key="1">
    <citation type="submission" date="2023-10" db="EMBL/GenBank/DDBJ databases">
        <title>Development of a sustainable strategy for remediation of hydrocarbon-contaminated territories based on the waste exchange concept.</title>
        <authorList>
            <person name="Krivoruchko A."/>
        </authorList>
    </citation>
    <scope>NUCLEOTIDE SEQUENCE [LARGE SCALE GENOMIC DNA]</scope>
    <source>
        <strain evidence="1 2">IEGM 1323</strain>
    </source>
</reference>
<dbReference type="SUPFAM" id="SSF53474">
    <property type="entry name" value="alpha/beta-Hydrolases"/>
    <property type="match status" value="1"/>
</dbReference>
<dbReference type="InterPro" id="IPR029058">
    <property type="entry name" value="AB_hydrolase_fold"/>
</dbReference>
<sequence>MVGRLLFVHGAGGFVDDAELARGLAQTLELELRMPELSDSAMGFEDWAEPIRQHLNQLGPEDVVVSHSFGASILVRVLAERGREHPRRAALLAMPDWTSRGWDVTDYAFTESESEPEPETDLTLFHCRDDDVVPVSHLALNSATFPSATVVAFPTGGHQFDGMIDAVAAEIRRFGRPRGDASTGPDPRRR</sequence>
<dbReference type="EMBL" id="JAWLJX010000006">
    <property type="protein sequence ID" value="MDV6263250.1"/>
    <property type="molecule type" value="Genomic_DNA"/>
</dbReference>
<dbReference type="Gene3D" id="3.40.50.1820">
    <property type="entry name" value="alpha/beta hydrolase"/>
    <property type="match status" value="1"/>
</dbReference>
<evidence type="ECO:0000313" key="2">
    <source>
        <dbReference type="Proteomes" id="UP001185755"/>
    </source>
</evidence>
<gene>
    <name evidence="1" type="ORF">R3P96_18100</name>
</gene>
<name>A0ABU4BGD4_9NOCA</name>
<proteinExistence type="predicted"/>
<dbReference type="Proteomes" id="UP001185755">
    <property type="component" value="Unassembled WGS sequence"/>
</dbReference>
<dbReference type="InterPro" id="IPR010662">
    <property type="entry name" value="RBBP9/YdeN"/>
</dbReference>
<organism evidence="1 2">
    <name type="scientific">Rhodococcoides yunnanense</name>
    <dbReference type="NCBI Taxonomy" id="278209"/>
    <lineage>
        <taxon>Bacteria</taxon>
        <taxon>Bacillati</taxon>
        <taxon>Actinomycetota</taxon>
        <taxon>Actinomycetes</taxon>
        <taxon>Mycobacteriales</taxon>
        <taxon>Nocardiaceae</taxon>
        <taxon>Rhodococcoides</taxon>
    </lineage>
</organism>
<accession>A0ABU4BGD4</accession>
<comment type="caution">
    <text evidence="1">The sequence shown here is derived from an EMBL/GenBank/DDBJ whole genome shotgun (WGS) entry which is preliminary data.</text>
</comment>